<dbReference type="Proteomes" id="UP000189681">
    <property type="component" value="Unassembled WGS sequence"/>
</dbReference>
<feature type="transmembrane region" description="Helical" evidence="6">
    <location>
        <begin position="126"/>
        <end position="148"/>
    </location>
</feature>
<dbReference type="GO" id="GO:0006824">
    <property type="term" value="P:cobalt ion transport"/>
    <property type="evidence" value="ECO:0007669"/>
    <property type="project" value="InterPro"/>
</dbReference>
<dbReference type="PANTHER" id="PTHR34857">
    <property type="entry name" value="SLL0384 PROTEIN"/>
    <property type="match status" value="1"/>
</dbReference>
<dbReference type="GO" id="GO:0043190">
    <property type="term" value="C:ATP-binding cassette (ABC) transporter complex"/>
    <property type="evidence" value="ECO:0007669"/>
    <property type="project" value="InterPro"/>
</dbReference>
<feature type="transmembrane region" description="Helical" evidence="6">
    <location>
        <begin position="24"/>
        <end position="41"/>
    </location>
</feature>
<keyword evidence="3 6" id="KW-0812">Transmembrane</keyword>
<organism evidence="7 8">
    <name type="scientific">Candidatus Brocadia carolinensis</name>
    <dbReference type="NCBI Taxonomy" id="1004156"/>
    <lineage>
        <taxon>Bacteria</taxon>
        <taxon>Pseudomonadati</taxon>
        <taxon>Planctomycetota</taxon>
        <taxon>Candidatus Brocadiia</taxon>
        <taxon>Candidatus Brocadiales</taxon>
        <taxon>Candidatus Brocadiaceae</taxon>
        <taxon>Candidatus Brocadia</taxon>
    </lineage>
</organism>
<dbReference type="InterPro" id="IPR051611">
    <property type="entry name" value="ECF_transporter_component"/>
</dbReference>
<dbReference type="NCBIfam" id="TIGR02454">
    <property type="entry name" value="ECF_T_CbiQ"/>
    <property type="match status" value="1"/>
</dbReference>
<evidence type="ECO:0000256" key="6">
    <source>
        <dbReference type="SAM" id="Phobius"/>
    </source>
</evidence>
<proteinExistence type="predicted"/>
<dbReference type="STRING" id="1004156.AYP45_03765"/>
<evidence type="ECO:0000313" key="8">
    <source>
        <dbReference type="Proteomes" id="UP000189681"/>
    </source>
</evidence>
<keyword evidence="5 6" id="KW-0472">Membrane</keyword>
<reference evidence="7 8" key="1">
    <citation type="journal article" date="2017" name="Water Res.">
        <title>Discovery and metagenomic analysis of an anammox bacterial enrichment related to Candidatus "Brocadia caroliniensis" in a full-scale glycerol-fed nitritation-denitritation separate centrate treatment process.</title>
        <authorList>
            <person name="Park H."/>
            <person name="Brotto A.C."/>
            <person name="van Loosdrecht M.C."/>
            <person name="Chandran K."/>
        </authorList>
    </citation>
    <scope>NUCLEOTIDE SEQUENCE [LARGE SCALE GENOMIC DNA]</scope>
    <source>
        <strain evidence="7">26THWARD</strain>
    </source>
</reference>
<name>A0A1V4AVZ5_9BACT</name>
<feature type="transmembrane region" description="Helical" evidence="6">
    <location>
        <begin position="72"/>
        <end position="89"/>
    </location>
</feature>
<dbReference type="PANTHER" id="PTHR34857:SF2">
    <property type="entry name" value="SLL0384 PROTEIN"/>
    <property type="match status" value="1"/>
</dbReference>
<dbReference type="AlphaFoldDB" id="A0A1V4AVZ5"/>
<feature type="transmembrane region" description="Helical" evidence="6">
    <location>
        <begin position="160"/>
        <end position="179"/>
    </location>
</feature>
<protein>
    <submittedName>
        <fullName evidence="7">Cobalt ECF transporter T component CbiQ</fullName>
    </submittedName>
</protein>
<dbReference type="InterPro" id="IPR003339">
    <property type="entry name" value="ABC/ECF_trnsptr_transmembrane"/>
</dbReference>
<sequence length="262" mass="30345">MDFLHRTFSDVYARQNNWLTRIDVRVKMLYVISLLSINLWAKNVSVPLFFFSVSSILLFSIRIPFMAILRSMSLPLIFAILILLMKSMHEGERVWFSASILRYKLVFREEGFFCGLHTGSKVLGGISLVITFSFTTTISRLCAGLTWFRVPNTLVELMAFMYRYIFLFVDEVATMWIAQKSRLGHTSWRKMIPSLGLLCGTLIIRAFDRAERTYEAMYVRGYEGGCILTVALSPWRRKEYIFFLGMVLITPILIYMGGLGLW</sequence>
<dbReference type="EMBL" id="AYTS01000035">
    <property type="protein sequence ID" value="OOP57286.1"/>
    <property type="molecule type" value="Genomic_DNA"/>
</dbReference>
<dbReference type="Pfam" id="PF02361">
    <property type="entry name" value="CbiQ"/>
    <property type="match status" value="1"/>
</dbReference>
<feature type="transmembrane region" description="Helical" evidence="6">
    <location>
        <begin position="240"/>
        <end position="261"/>
    </location>
</feature>
<comment type="caution">
    <text evidence="7">The sequence shown here is derived from an EMBL/GenBank/DDBJ whole genome shotgun (WGS) entry which is preliminary data.</text>
</comment>
<accession>A0A1V4AVZ5</accession>
<evidence type="ECO:0000256" key="4">
    <source>
        <dbReference type="ARBA" id="ARBA00022989"/>
    </source>
</evidence>
<dbReference type="InterPro" id="IPR012809">
    <property type="entry name" value="ECF_CbiQ"/>
</dbReference>
<keyword evidence="2" id="KW-1003">Cell membrane</keyword>
<evidence type="ECO:0000256" key="5">
    <source>
        <dbReference type="ARBA" id="ARBA00023136"/>
    </source>
</evidence>
<evidence type="ECO:0000256" key="2">
    <source>
        <dbReference type="ARBA" id="ARBA00022475"/>
    </source>
</evidence>
<keyword evidence="4 6" id="KW-1133">Transmembrane helix</keyword>
<evidence type="ECO:0000256" key="3">
    <source>
        <dbReference type="ARBA" id="ARBA00022692"/>
    </source>
</evidence>
<comment type="subcellular location">
    <subcellularLocation>
        <location evidence="1">Cell membrane</location>
        <topology evidence="1">Multi-pass membrane protein</topology>
    </subcellularLocation>
</comment>
<evidence type="ECO:0000256" key="1">
    <source>
        <dbReference type="ARBA" id="ARBA00004651"/>
    </source>
</evidence>
<dbReference type="CDD" id="cd16914">
    <property type="entry name" value="EcfT"/>
    <property type="match status" value="1"/>
</dbReference>
<gene>
    <name evidence="7" type="ORF">AYP45_03765</name>
</gene>
<evidence type="ECO:0000313" key="7">
    <source>
        <dbReference type="EMBL" id="OOP57286.1"/>
    </source>
</evidence>